<evidence type="ECO:0000256" key="1">
    <source>
        <dbReference type="ARBA" id="ARBA00004686"/>
    </source>
</evidence>
<comment type="pathway">
    <text evidence="1">Purine metabolism; IMP biosynthesis via de novo pathway; 5-amino-1-(5-phospho-D-ribosyl)imidazole from N(2)-formyl-N(1)-(5-phospho-D-ribosyl)glycinamide: step 2/2.</text>
</comment>
<dbReference type="InterPro" id="IPR004733">
    <property type="entry name" value="PurM_cligase"/>
</dbReference>
<dbReference type="UniPathway" id="UPA00074">
    <property type="reaction ID" value="UER00129"/>
</dbReference>
<evidence type="ECO:0000256" key="3">
    <source>
        <dbReference type="ARBA" id="ARBA00013047"/>
    </source>
</evidence>
<protein>
    <recommendedName>
        <fullName evidence="4">Phosphoribosylformylglycinamidine cyclo-ligase</fullName>
        <ecNumber evidence="3">6.3.3.1</ecNumber>
    </recommendedName>
    <alternativeName>
        <fullName evidence="9">AIR synthase</fullName>
    </alternativeName>
    <alternativeName>
        <fullName evidence="10">AIRS</fullName>
    </alternativeName>
    <alternativeName>
        <fullName evidence="8">Phosphoribosyl-aminoimidazole synthetase</fullName>
    </alternativeName>
</protein>
<comment type="similarity">
    <text evidence="2">Belongs to the AIR synthase family.</text>
</comment>
<evidence type="ECO:0000256" key="7">
    <source>
        <dbReference type="ARBA" id="ARBA00022840"/>
    </source>
</evidence>
<dbReference type="Pfam" id="PF02769">
    <property type="entry name" value="AIRS_C"/>
    <property type="match status" value="1"/>
</dbReference>
<dbReference type="InterPro" id="IPR010918">
    <property type="entry name" value="PurM-like_C_dom"/>
</dbReference>
<dbReference type="EMBL" id="NMUJ01000068">
    <property type="protein sequence ID" value="OYV02619.1"/>
    <property type="molecule type" value="Genomic_DNA"/>
</dbReference>
<dbReference type="InterPro" id="IPR016188">
    <property type="entry name" value="PurM-like_N"/>
</dbReference>
<dbReference type="SUPFAM" id="SSF55326">
    <property type="entry name" value="PurM N-terminal domain-like"/>
    <property type="match status" value="1"/>
</dbReference>
<comment type="catalytic activity">
    <reaction evidence="11">
        <text>2-formamido-N(1)-(5-O-phospho-beta-D-ribosyl)acetamidine + ATP = 5-amino-1-(5-phospho-beta-D-ribosyl)imidazole + ADP + phosphate + H(+)</text>
        <dbReference type="Rhea" id="RHEA:23032"/>
        <dbReference type="ChEBI" id="CHEBI:15378"/>
        <dbReference type="ChEBI" id="CHEBI:30616"/>
        <dbReference type="ChEBI" id="CHEBI:43474"/>
        <dbReference type="ChEBI" id="CHEBI:137981"/>
        <dbReference type="ChEBI" id="CHEBI:147287"/>
        <dbReference type="ChEBI" id="CHEBI:456216"/>
        <dbReference type="EC" id="6.3.3.1"/>
    </reaction>
</comment>
<dbReference type="AlphaFoldDB" id="A0A257LT09"/>
<dbReference type="EC" id="6.3.3.1" evidence="3"/>
<keyword evidence="7" id="KW-0067">ATP-binding</keyword>
<sequence length="291" mass="32685">MRYKEAGVDLDKAKRVVDILREIDSQIGEFGGIFPIDEERYIVASVDGVGTKITIAVELDKHRGIGEDLVNHCVNDIFCMGAKPLFFMDYFATGKLDLGVFKEVIQGIDVATKAHDMVLLGGETAEMPGYYEGGEYELVGFIVGEVNRNDRLPKRQKIKPGDLVIGFSSSGLHTNGYSLVRKIIADGKLSLDRYYDEIGNTLGDELLKVHRSYFFLYPYLSHIKAIAHITGGGLYDNLIRVLPEGLGAKIKKIWPIPPIFNLIMKYGNVSEEEMFRVNVRLRYMLIIKSIE</sequence>
<dbReference type="GO" id="GO:0004641">
    <property type="term" value="F:phosphoribosylformylglycinamidine cyclo-ligase activity"/>
    <property type="evidence" value="ECO:0007669"/>
    <property type="project" value="UniProtKB-EC"/>
</dbReference>
<dbReference type="Gene3D" id="3.30.1330.10">
    <property type="entry name" value="PurM-like, N-terminal domain"/>
    <property type="match status" value="1"/>
</dbReference>
<evidence type="ECO:0000313" key="14">
    <source>
        <dbReference type="EMBL" id="OYV02619.1"/>
    </source>
</evidence>
<name>A0A257LT09_UNCW3</name>
<dbReference type="GO" id="GO:0046084">
    <property type="term" value="P:adenine biosynthetic process"/>
    <property type="evidence" value="ECO:0007669"/>
    <property type="project" value="TreeGrafter"/>
</dbReference>
<gene>
    <name evidence="14" type="ORF">CGW93_04575</name>
</gene>
<feature type="domain" description="PurM-like C-terminal" evidence="13">
    <location>
        <begin position="159"/>
        <end position="287"/>
    </location>
</feature>
<evidence type="ECO:0000313" key="15">
    <source>
        <dbReference type="Proteomes" id="UP000216312"/>
    </source>
</evidence>
<dbReference type="InterPro" id="IPR036921">
    <property type="entry name" value="PurM-like_N_sf"/>
</dbReference>
<dbReference type="CDD" id="cd02196">
    <property type="entry name" value="PurM"/>
    <property type="match status" value="1"/>
</dbReference>
<evidence type="ECO:0000256" key="10">
    <source>
        <dbReference type="ARBA" id="ARBA00033093"/>
    </source>
</evidence>
<dbReference type="Gene3D" id="3.90.650.10">
    <property type="entry name" value="PurM-like C-terminal domain"/>
    <property type="match status" value="1"/>
</dbReference>
<dbReference type="GO" id="GO:0006189">
    <property type="term" value="P:'de novo' IMP biosynthetic process"/>
    <property type="evidence" value="ECO:0007669"/>
    <property type="project" value="UniProtKB-UniPathway"/>
</dbReference>
<evidence type="ECO:0000256" key="8">
    <source>
        <dbReference type="ARBA" id="ARBA00031908"/>
    </source>
</evidence>
<evidence type="ECO:0000256" key="4">
    <source>
        <dbReference type="ARBA" id="ARBA00020367"/>
    </source>
</evidence>
<dbReference type="PANTHER" id="PTHR10520">
    <property type="entry name" value="TRIFUNCTIONAL PURINE BIOSYNTHETIC PROTEIN ADENOSINE-3-RELATED"/>
    <property type="match status" value="1"/>
</dbReference>
<dbReference type="Proteomes" id="UP000216312">
    <property type="component" value="Unassembled WGS sequence"/>
</dbReference>
<evidence type="ECO:0000256" key="6">
    <source>
        <dbReference type="ARBA" id="ARBA00022741"/>
    </source>
</evidence>
<evidence type="ECO:0000256" key="2">
    <source>
        <dbReference type="ARBA" id="ARBA00010280"/>
    </source>
</evidence>
<dbReference type="GO" id="GO:0005829">
    <property type="term" value="C:cytosol"/>
    <property type="evidence" value="ECO:0007669"/>
    <property type="project" value="TreeGrafter"/>
</dbReference>
<keyword evidence="5 14" id="KW-0436">Ligase</keyword>
<dbReference type="PANTHER" id="PTHR10520:SF12">
    <property type="entry name" value="TRIFUNCTIONAL PURINE BIOSYNTHETIC PROTEIN ADENOSINE-3"/>
    <property type="match status" value="1"/>
</dbReference>
<evidence type="ECO:0000259" key="13">
    <source>
        <dbReference type="Pfam" id="PF02769"/>
    </source>
</evidence>
<evidence type="ECO:0000256" key="5">
    <source>
        <dbReference type="ARBA" id="ARBA00022598"/>
    </source>
</evidence>
<organism evidence="14 15">
    <name type="scientific">candidate division WOR-3 bacterium 4484_18</name>
    <dbReference type="NCBI Taxonomy" id="2020626"/>
    <lineage>
        <taxon>Bacteria</taxon>
        <taxon>Bacteria division WOR-3</taxon>
    </lineage>
</organism>
<evidence type="ECO:0000256" key="11">
    <source>
        <dbReference type="ARBA" id="ARBA00049057"/>
    </source>
</evidence>
<evidence type="ECO:0000259" key="12">
    <source>
        <dbReference type="Pfam" id="PF00586"/>
    </source>
</evidence>
<dbReference type="SUPFAM" id="SSF56042">
    <property type="entry name" value="PurM C-terminal domain-like"/>
    <property type="match status" value="1"/>
</dbReference>
<dbReference type="GO" id="GO:0005524">
    <property type="term" value="F:ATP binding"/>
    <property type="evidence" value="ECO:0007669"/>
    <property type="project" value="UniProtKB-KW"/>
</dbReference>
<evidence type="ECO:0000256" key="9">
    <source>
        <dbReference type="ARBA" id="ARBA00032931"/>
    </source>
</evidence>
<dbReference type="Pfam" id="PF00586">
    <property type="entry name" value="AIRS"/>
    <property type="match status" value="1"/>
</dbReference>
<dbReference type="GO" id="GO:0004637">
    <property type="term" value="F:phosphoribosylamine-glycine ligase activity"/>
    <property type="evidence" value="ECO:0007669"/>
    <property type="project" value="TreeGrafter"/>
</dbReference>
<reference evidence="15" key="1">
    <citation type="submission" date="2017-07" db="EMBL/GenBank/DDBJ databases">
        <title>Novel pathways for hydrocarbon cycling and metabolic interdependencies in hydrothermal sediment communities.</title>
        <authorList>
            <person name="Dombrowski N."/>
            <person name="Seitz K."/>
            <person name="Teske A."/>
            <person name="Baker B."/>
        </authorList>
    </citation>
    <scope>NUCLEOTIDE SEQUENCE [LARGE SCALE GENOMIC DNA]</scope>
</reference>
<keyword evidence="6" id="KW-0547">Nucleotide-binding</keyword>
<feature type="domain" description="PurM-like N-terminal" evidence="12">
    <location>
        <begin position="32"/>
        <end position="146"/>
    </location>
</feature>
<accession>A0A257LT09</accession>
<dbReference type="NCBIfam" id="TIGR00878">
    <property type="entry name" value="purM"/>
    <property type="match status" value="1"/>
</dbReference>
<proteinExistence type="inferred from homology"/>
<comment type="caution">
    <text evidence="14">The sequence shown here is derived from an EMBL/GenBank/DDBJ whole genome shotgun (WGS) entry which is preliminary data.</text>
</comment>
<dbReference type="InterPro" id="IPR036676">
    <property type="entry name" value="PurM-like_C_sf"/>
</dbReference>